<reference evidence="1" key="1">
    <citation type="submission" date="2020-04" db="EMBL/GenBank/DDBJ databases">
        <authorList>
            <person name="Chiriac C."/>
            <person name="Salcher M."/>
            <person name="Ghai R."/>
            <person name="Kavagutti S V."/>
        </authorList>
    </citation>
    <scope>NUCLEOTIDE SEQUENCE</scope>
</reference>
<accession>A0A6J5NR97</accession>
<name>A0A6J5NR97_9CAUD</name>
<organism evidence="1">
    <name type="scientific">uncultured Caudovirales phage</name>
    <dbReference type="NCBI Taxonomy" id="2100421"/>
    <lineage>
        <taxon>Viruses</taxon>
        <taxon>Duplodnaviria</taxon>
        <taxon>Heunggongvirae</taxon>
        <taxon>Uroviricota</taxon>
        <taxon>Caudoviricetes</taxon>
        <taxon>Peduoviridae</taxon>
        <taxon>Maltschvirus</taxon>
        <taxon>Maltschvirus maltsch</taxon>
    </lineage>
</organism>
<gene>
    <name evidence="1" type="ORF">UFOVP783_4</name>
</gene>
<sequence length="116" mass="12928">MNHAQTPDQLTYTFKVAARLFRVPTNQLTKEMVEQVAPAHSFPVGTPLVADDGGLCLLAIYRSHGLVVLRRFEDSYTGSWSPTVLARRATEEDFARYRVANADRYLTPVAYVANPG</sequence>
<evidence type="ECO:0000313" key="1">
    <source>
        <dbReference type="EMBL" id="CAB4161879.1"/>
    </source>
</evidence>
<protein>
    <submittedName>
        <fullName evidence="1">Uncharacterized protein</fullName>
    </submittedName>
</protein>
<proteinExistence type="predicted"/>
<dbReference type="EMBL" id="LR796738">
    <property type="protein sequence ID" value="CAB4161879.1"/>
    <property type="molecule type" value="Genomic_DNA"/>
</dbReference>